<accession>A0A437M2Z7</accession>
<keyword evidence="3" id="KW-1185">Reference proteome</keyword>
<dbReference type="EMBL" id="SACL01000008">
    <property type="protein sequence ID" value="RVT92068.1"/>
    <property type="molecule type" value="Genomic_DNA"/>
</dbReference>
<evidence type="ECO:0008006" key="4">
    <source>
        <dbReference type="Google" id="ProtNLM"/>
    </source>
</evidence>
<evidence type="ECO:0000256" key="1">
    <source>
        <dbReference type="SAM" id="SignalP"/>
    </source>
</evidence>
<feature type="signal peptide" evidence="1">
    <location>
        <begin position="1"/>
        <end position="20"/>
    </location>
</feature>
<gene>
    <name evidence="2" type="ORF">EOD42_20275</name>
</gene>
<keyword evidence="1" id="KW-0732">Signal</keyword>
<protein>
    <recommendedName>
        <fullName evidence="4">DUF2974 domain-containing protein</fullName>
    </recommendedName>
</protein>
<name>A0A437M2Z7_9PROT</name>
<feature type="chain" id="PRO_5019148386" description="DUF2974 domain-containing protein" evidence="1">
    <location>
        <begin position="21"/>
        <end position="510"/>
    </location>
</feature>
<dbReference type="Proteomes" id="UP000282957">
    <property type="component" value="Unassembled WGS sequence"/>
</dbReference>
<reference evidence="2 3" key="1">
    <citation type="submission" date="2019-01" db="EMBL/GenBank/DDBJ databases">
        <authorList>
            <person name="Chen W.-M."/>
        </authorList>
    </citation>
    <scope>NUCLEOTIDE SEQUENCE [LARGE SCALE GENOMIC DNA]</scope>
    <source>
        <strain evidence="2 3">CCP-6</strain>
    </source>
</reference>
<evidence type="ECO:0000313" key="3">
    <source>
        <dbReference type="Proteomes" id="UP000282957"/>
    </source>
</evidence>
<sequence length="510" mass="56469">MLPRFVLILMLLFSAVSAWAQPGQDDARLGAARAQINRCEASAEALGRVRAREVNLAFARLAPFAEEVLARHRLETTITQGGRELHLRLLLRDLRDMPTPDGNPRTTYRTDVDTQAVLQDRRSAIASLWRVDEATVRAADRAYDIRVGESPDEPPRLIDPAEPAPLDGYDIRAIHADRYSGFAALVLQSRPGLPPHRIYAIAGTHVFEHTDFRGWASGLTFSRAQYVSDAALAMIAEAADYAASPDGGEVFITGQSQGGLSSQGLGFLVQSYLEEQGAPHRLVHVVSWGGTGAQEALARLVHERERGFPAALERHWAATNPDHAVAMRVWQSLTARWARVVPGQEMAHVAQVAAGMRVVGYFFEIDLFARAGTFPGTTFAFPTALMLPDHCEPLVLELVVGKAAGRLGVRLESHFLRGYRRAVERGALALARPAQPAKWQWVQALMAPLEMLGDFWLQNIFYDGEATTEAHWRDCRRAGHWVTMHNASCRQGWWPGCARVPAEPFWCLAR</sequence>
<dbReference type="AlphaFoldDB" id="A0A437M2Z7"/>
<organism evidence="2 3">
    <name type="scientific">Rhodovarius crocodyli</name>
    <dbReference type="NCBI Taxonomy" id="1979269"/>
    <lineage>
        <taxon>Bacteria</taxon>
        <taxon>Pseudomonadati</taxon>
        <taxon>Pseudomonadota</taxon>
        <taxon>Alphaproteobacteria</taxon>
        <taxon>Acetobacterales</taxon>
        <taxon>Roseomonadaceae</taxon>
        <taxon>Rhodovarius</taxon>
    </lineage>
</organism>
<proteinExistence type="predicted"/>
<evidence type="ECO:0000313" key="2">
    <source>
        <dbReference type="EMBL" id="RVT92068.1"/>
    </source>
</evidence>
<comment type="caution">
    <text evidence="2">The sequence shown here is derived from an EMBL/GenBank/DDBJ whole genome shotgun (WGS) entry which is preliminary data.</text>
</comment>